<dbReference type="EMBL" id="CP001958">
    <property type="protein sequence ID" value="ADG98888.1"/>
    <property type="molecule type" value="Genomic_DNA"/>
</dbReference>
<feature type="transmembrane region" description="Helical" evidence="6">
    <location>
        <begin position="174"/>
        <end position="198"/>
    </location>
</feature>
<evidence type="ECO:0000256" key="6">
    <source>
        <dbReference type="SAM" id="Phobius"/>
    </source>
</evidence>
<keyword evidence="8" id="KW-1185">Reference proteome</keyword>
<feature type="transmembrane region" description="Helical" evidence="6">
    <location>
        <begin position="204"/>
        <end position="227"/>
    </location>
</feature>
<evidence type="ECO:0000256" key="1">
    <source>
        <dbReference type="ARBA" id="ARBA00003408"/>
    </source>
</evidence>
<reference evidence="7 8" key="1">
    <citation type="journal article" date="2010" name="Stand. Genomic Sci.">
        <title>Complete genome sequence of Segniliparus rotundus type strain (CDC 1076).</title>
        <authorList>
            <person name="Sikorski J."/>
            <person name="Lapidus A."/>
            <person name="Copeland A."/>
            <person name="Misra M."/>
            <person name="Glavina Del Rio T."/>
            <person name="Nolan M."/>
            <person name="Lucas S."/>
            <person name="Chen F."/>
            <person name="Tice H."/>
            <person name="Cheng J.F."/>
            <person name="Jando M."/>
            <person name="Schneider S."/>
            <person name="Bruce D."/>
            <person name="Goodwin L."/>
            <person name="Pitluck S."/>
            <person name="Liolios K."/>
            <person name="Mikhailova N."/>
            <person name="Pati A."/>
            <person name="Ivanova N."/>
            <person name="Mavromatis K."/>
            <person name="Chen A."/>
            <person name="Palaniappan K."/>
            <person name="Chertkov O."/>
            <person name="Land M."/>
            <person name="Hauser L."/>
            <person name="Chang Y.J."/>
            <person name="Jeffries C.D."/>
            <person name="Brettin T."/>
            <person name="Detter J.C."/>
            <person name="Han C."/>
            <person name="Rohde M."/>
            <person name="Goker M."/>
            <person name="Bristow J."/>
            <person name="Eisen J.A."/>
            <person name="Markowitz V."/>
            <person name="Hugenholtz P."/>
            <person name="Kyrpides N.C."/>
            <person name="Klenk H.P."/>
        </authorList>
    </citation>
    <scope>NUCLEOTIDE SEQUENCE [LARGE SCALE GENOMIC DNA]</scope>
    <source>
        <strain evidence="8">ATCC BAA-972 / CDC 1076 / CIP 108378 / DSM 44985 / JCM 13578</strain>
    </source>
</reference>
<evidence type="ECO:0000256" key="3">
    <source>
        <dbReference type="ARBA" id="ARBA00020268"/>
    </source>
</evidence>
<feature type="transmembrane region" description="Helical" evidence="6">
    <location>
        <begin position="248"/>
        <end position="277"/>
    </location>
</feature>
<dbReference type="Pfam" id="PF01554">
    <property type="entry name" value="MatE"/>
    <property type="match status" value="2"/>
</dbReference>
<evidence type="ECO:0000256" key="4">
    <source>
        <dbReference type="ARBA" id="ARBA00022448"/>
    </source>
</evidence>
<feature type="transmembrane region" description="Helical" evidence="6">
    <location>
        <begin position="12"/>
        <end position="32"/>
    </location>
</feature>
<accession>D6ZBD6</accession>
<feature type="transmembrane region" description="Helical" evidence="6">
    <location>
        <begin position="362"/>
        <end position="384"/>
    </location>
</feature>
<dbReference type="AlphaFoldDB" id="D6ZBD6"/>
<dbReference type="HOGENOM" id="CLU_012893_6_3_11"/>
<evidence type="ECO:0000313" key="7">
    <source>
        <dbReference type="EMBL" id="ADG98888.1"/>
    </source>
</evidence>
<evidence type="ECO:0000313" key="8">
    <source>
        <dbReference type="Proteomes" id="UP000002247"/>
    </source>
</evidence>
<dbReference type="NCBIfam" id="TIGR00797">
    <property type="entry name" value="matE"/>
    <property type="match status" value="1"/>
</dbReference>
<dbReference type="Proteomes" id="UP000002247">
    <property type="component" value="Chromosome"/>
</dbReference>
<feature type="transmembrane region" description="Helical" evidence="6">
    <location>
        <begin position="405"/>
        <end position="426"/>
    </location>
</feature>
<sequence length="468" mass="49436">MRTTGLPTLREGRTLAVLAAPIAGIQLAQVALTTTDLAMMGLLSVQAIAAGGLAIAIYNQIRMMCIAVTTAVGNLVAGSVGRGEARTGQKGLDGAAETEIRRLVRAGLLVATMVGMFGVLSLVVVSFGLSWLGQAPQIQRLAQPMVLTLSCGLIPSIWLDTLRQFAVGMRRPGSLLWVTIASVVVNASLNAMFIYGWFGVPRLGLAGIGLSTATVNIVTLVAFWAMVRRDKTLSPLFSPQAWRARKDDVLAIVRLGAPITLIYGSETAIFTLCALLMGRFGPDVLAAHNVVFQLTYIVFQVSVGLSHGSSILISRALGHADPGQARRIAQTALAAGGCVMTAVAAIYLALPDLVLTPFLDARNAAAVLPIARTLLLVGVIEQFFDCWQNVSVGLLRGLGDTKSGFRITLLGYWAVGLPTVLTLAYGLDFGGVGVWLGLCAGLATTAALLYRRFHQKLAELEQSVEAVQ</sequence>
<keyword evidence="6" id="KW-0812">Transmembrane</keyword>
<evidence type="ECO:0000256" key="2">
    <source>
        <dbReference type="ARBA" id="ARBA00010199"/>
    </source>
</evidence>
<feature type="transmembrane region" description="Helical" evidence="6">
    <location>
        <begin position="329"/>
        <end position="350"/>
    </location>
</feature>
<keyword evidence="6" id="KW-1133">Transmembrane helix</keyword>
<proteinExistence type="inferred from homology"/>
<organism evidence="7 8">
    <name type="scientific">Segniliparus rotundus (strain ATCC BAA-972 / CDC 1076 / CIP 108378 / DSM 44985 / JCM 13578)</name>
    <dbReference type="NCBI Taxonomy" id="640132"/>
    <lineage>
        <taxon>Bacteria</taxon>
        <taxon>Bacillati</taxon>
        <taxon>Actinomycetota</taxon>
        <taxon>Actinomycetes</taxon>
        <taxon>Mycobacteriales</taxon>
        <taxon>Segniliparaceae</taxon>
        <taxon>Segniliparus</taxon>
    </lineage>
</organism>
<feature type="transmembrane region" description="Helical" evidence="6">
    <location>
        <begin position="108"/>
        <end position="129"/>
    </location>
</feature>
<dbReference type="PANTHER" id="PTHR43298:SF2">
    <property type="entry name" value="FMN_FAD EXPORTER YEEO-RELATED"/>
    <property type="match status" value="1"/>
</dbReference>
<name>D6ZBD6_SEGRD</name>
<feature type="transmembrane region" description="Helical" evidence="6">
    <location>
        <begin position="432"/>
        <end position="450"/>
    </location>
</feature>
<protein>
    <recommendedName>
        <fullName evidence="3">Probable multidrug resistance protein NorM</fullName>
    </recommendedName>
    <alternativeName>
        <fullName evidence="5">Multidrug-efflux transporter</fullName>
    </alternativeName>
</protein>
<dbReference type="eggNOG" id="COG0534">
    <property type="taxonomic scope" value="Bacteria"/>
</dbReference>
<feature type="transmembrane region" description="Helical" evidence="6">
    <location>
        <begin position="297"/>
        <end position="317"/>
    </location>
</feature>
<feature type="transmembrane region" description="Helical" evidence="6">
    <location>
        <begin position="38"/>
        <end position="58"/>
    </location>
</feature>
<dbReference type="KEGG" id="srt:Srot_2444"/>
<keyword evidence="4" id="KW-0813">Transport</keyword>
<dbReference type="STRING" id="640132.Srot_2444"/>
<evidence type="ECO:0000256" key="5">
    <source>
        <dbReference type="ARBA" id="ARBA00031636"/>
    </source>
</evidence>
<feature type="transmembrane region" description="Helical" evidence="6">
    <location>
        <begin position="141"/>
        <end position="162"/>
    </location>
</feature>
<dbReference type="GO" id="GO:0015297">
    <property type="term" value="F:antiporter activity"/>
    <property type="evidence" value="ECO:0007669"/>
    <property type="project" value="InterPro"/>
</dbReference>
<comment type="similarity">
    <text evidence="2">Belongs to the multi antimicrobial extrusion (MATE) (TC 2.A.66.1) family.</text>
</comment>
<dbReference type="PANTHER" id="PTHR43298">
    <property type="entry name" value="MULTIDRUG RESISTANCE PROTEIN NORM-RELATED"/>
    <property type="match status" value="1"/>
</dbReference>
<gene>
    <name evidence="7" type="ordered locus">Srot_2444</name>
</gene>
<dbReference type="GO" id="GO:0042910">
    <property type="term" value="F:xenobiotic transmembrane transporter activity"/>
    <property type="evidence" value="ECO:0007669"/>
    <property type="project" value="InterPro"/>
</dbReference>
<dbReference type="GO" id="GO:0005886">
    <property type="term" value="C:plasma membrane"/>
    <property type="evidence" value="ECO:0007669"/>
    <property type="project" value="TreeGrafter"/>
</dbReference>
<dbReference type="InterPro" id="IPR050222">
    <property type="entry name" value="MATE_MdtK"/>
</dbReference>
<comment type="function">
    <text evidence="1">Multidrug efflux pump.</text>
</comment>
<dbReference type="InterPro" id="IPR002528">
    <property type="entry name" value="MATE_fam"/>
</dbReference>
<dbReference type="CDD" id="cd13131">
    <property type="entry name" value="MATE_NorM_like"/>
    <property type="match status" value="1"/>
</dbReference>
<keyword evidence="6" id="KW-0472">Membrane</keyword>
<dbReference type="RefSeq" id="WP_013139338.1">
    <property type="nucleotide sequence ID" value="NC_014168.1"/>
</dbReference>